<proteinExistence type="predicted"/>
<reference evidence="1 2" key="1">
    <citation type="submission" date="2022-06" db="EMBL/GenBank/DDBJ databases">
        <title>Genomic Encyclopedia of Archaeal and Bacterial Type Strains, Phase II (KMG-II): from individual species to whole genera.</title>
        <authorList>
            <person name="Goeker M."/>
        </authorList>
    </citation>
    <scope>NUCLEOTIDE SEQUENCE [LARGE SCALE GENOMIC DNA]</scope>
    <source>
        <strain evidence="1 2">DSM 40477</strain>
    </source>
</reference>
<name>A0ABT1HXS9_STRSD</name>
<evidence type="ECO:0000313" key="2">
    <source>
        <dbReference type="Proteomes" id="UP001205311"/>
    </source>
</evidence>
<dbReference type="EMBL" id="JAMTCP010000025">
    <property type="protein sequence ID" value="MCP2260324.1"/>
    <property type="molecule type" value="Genomic_DNA"/>
</dbReference>
<dbReference type="Proteomes" id="UP001205311">
    <property type="component" value="Unassembled WGS sequence"/>
</dbReference>
<sequence>MRRRRAREAPLWWIRTVNEAVAHGVPDTRLGRPDGWRIGAPGTYVAVCGRPVLPAPSHMSPWVPRCGRCRSWARRWADLPWPQLPWREPDLDDDD</sequence>
<protein>
    <submittedName>
        <fullName evidence="1">Uncharacterized protein</fullName>
    </submittedName>
</protein>
<evidence type="ECO:0000313" key="1">
    <source>
        <dbReference type="EMBL" id="MCP2260324.1"/>
    </source>
</evidence>
<organism evidence="1 2">
    <name type="scientific">Streptoalloteichus tenebrarius (strain ATCC 17920 / DSM 40477 / JCM 4838 / CBS 697.72 / NBRC 16177 / NCIMB 11028 / NRRL B-12390 / A12253. 1 / ISP 5477)</name>
    <name type="common">Streptomyces tenebrarius</name>
    <dbReference type="NCBI Taxonomy" id="1933"/>
    <lineage>
        <taxon>Bacteria</taxon>
        <taxon>Bacillati</taxon>
        <taxon>Actinomycetota</taxon>
        <taxon>Actinomycetes</taxon>
        <taxon>Pseudonocardiales</taxon>
        <taxon>Pseudonocardiaceae</taxon>
        <taxon>Streptoalloteichus</taxon>
    </lineage>
</organism>
<keyword evidence="2" id="KW-1185">Reference proteome</keyword>
<gene>
    <name evidence="1" type="ORF">LX15_004037</name>
</gene>
<comment type="caution">
    <text evidence="1">The sequence shown here is derived from an EMBL/GenBank/DDBJ whole genome shotgun (WGS) entry which is preliminary data.</text>
</comment>
<accession>A0ABT1HXS9</accession>